<accession>A0A432MGN4</accession>
<comment type="caution">
    <text evidence="1">The sequence shown here is derived from an EMBL/GenBank/DDBJ whole genome shotgun (WGS) entry which is preliminary data.</text>
</comment>
<gene>
    <name evidence="1" type="ORF">TsocGM_17280</name>
</gene>
<protein>
    <submittedName>
        <fullName evidence="1">Uncharacterized protein</fullName>
    </submittedName>
</protein>
<keyword evidence="2" id="KW-1185">Reference proteome</keyword>
<reference evidence="1 2" key="1">
    <citation type="submission" date="2018-12" db="EMBL/GenBank/DDBJ databases">
        <authorList>
            <person name="Toschakov S.V."/>
        </authorList>
    </citation>
    <scope>NUCLEOTIDE SEQUENCE [LARGE SCALE GENOMIC DNA]</scope>
    <source>
        <strain evidence="1 2">GM2012</strain>
    </source>
</reference>
<proteinExistence type="predicted"/>
<evidence type="ECO:0000313" key="2">
    <source>
        <dbReference type="Proteomes" id="UP000280296"/>
    </source>
</evidence>
<reference evidence="1 2" key="2">
    <citation type="submission" date="2019-01" db="EMBL/GenBank/DDBJ databases">
        <title>Tautonia sociabilis, a novel thermotolerant planctomycete of Isosphaeraceae family, isolated from a 4000 m deep subterranean habitat.</title>
        <authorList>
            <person name="Kovaleva O.L."/>
            <person name="Elcheninov A.G."/>
            <person name="Van Heerden E."/>
            <person name="Toshchakov S.V."/>
            <person name="Novikov A."/>
            <person name="Bonch-Osmolovskaya E.A."/>
            <person name="Kublanov I.V."/>
        </authorList>
    </citation>
    <scope>NUCLEOTIDE SEQUENCE [LARGE SCALE GENOMIC DNA]</scope>
    <source>
        <strain evidence="1 2">GM2012</strain>
    </source>
</reference>
<organism evidence="1 2">
    <name type="scientific">Tautonia sociabilis</name>
    <dbReference type="NCBI Taxonomy" id="2080755"/>
    <lineage>
        <taxon>Bacteria</taxon>
        <taxon>Pseudomonadati</taxon>
        <taxon>Planctomycetota</taxon>
        <taxon>Planctomycetia</taxon>
        <taxon>Isosphaerales</taxon>
        <taxon>Isosphaeraceae</taxon>
        <taxon>Tautonia</taxon>
    </lineage>
</organism>
<dbReference type="AlphaFoldDB" id="A0A432MGN4"/>
<name>A0A432MGN4_9BACT</name>
<dbReference type="EMBL" id="RYZH01000035">
    <property type="protein sequence ID" value="RUL85924.1"/>
    <property type="molecule type" value="Genomic_DNA"/>
</dbReference>
<sequence>MIWYHGFSVEEMAEATGLPGTEIREVIERAGLAPEGRPALPEGAPLLVLPYPGGRHPRIGFRDGAIDPRADTKLSVVSPWEPGGYAVVDLPEAIWWGDRLLFLAHTHIPTIWTEAGVELGPSPWENREGGTLSNRRTLPNGVVIAAEARPTPEAVFLELSLENGSNQPLDGLRAQVCVLLRGMAGFDQQSSENKVNRAPYSACQSPDGRRWIVTAWEPCHRAWDNPPCPCLHSDPSFPDCPPGESVRARGVLAFVTAKDADEAIRTVEALGWRADRQEPSRTGR</sequence>
<dbReference type="Proteomes" id="UP000280296">
    <property type="component" value="Unassembled WGS sequence"/>
</dbReference>
<evidence type="ECO:0000313" key="1">
    <source>
        <dbReference type="EMBL" id="RUL85924.1"/>
    </source>
</evidence>